<dbReference type="Proteomes" id="UP000789390">
    <property type="component" value="Unassembled WGS sequence"/>
</dbReference>
<evidence type="ECO:0000313" key="2">
    <source>
        <dbReference type="Proteomes" id="UP000789390"/>
    </source>
</evidence>
<organism evidence="1 2">
    <name type="scientific">Daphnia galeata</name>
    <dbReference type="NCBI Taxonomy" id="27404"/>
    <lineage>
        <taxon>Eukaryota</taxon>
        <taxon>Metazoa</taxon>
        <taxon>Ecdysozoa</taxon>
        <taxon>Arthropoda</taxon>
        <taxon>Crustacea</taxon>
        <taxon>Branchiopoda</taxon>
        <taxon>Diplostraca</taxon>
        <taxon>Cladocera</taxon>
        <taxon>Anomopoda</taxon>
        <taxon>Daphniidae</taxon>
        <taxon>Daphnia</taxon>
    </lineage>
</organism>
<dbReference type="AlphaFoldDB" id="A0A8J2RG96"/>
<evidence type="ECO:0000313" key="1">
    <source>
        <dbReference type="EMBL" id="CAH0101538.1"/>
    </source>
</evidence>
<gene>
    <name evidence="1" type="ORF">DGAL_LOCUS3872</name>
</gene>
<proteinExistence type="predicted"/>
<reference evidence="1" key="1">
    <citation type="submission" date="2021-11" db="EMBL/GenBank/DDBJ databases">
        <authorList>
            <person name="Schell T."/>
        </authorList>
    </citation>
    <scope>NUCLEOTIDE SEQUENCE</scope>
    <source>
        <strain evidence="1">M5</strain>
    </source>
</reference>
<keyword evidence="2" id="KW-1185">Reference proteome</keyword>
<protein>
    <submittedName>
        <fullName evidence="1">Uncharacterized protein</fullName>
    </submittedName>
</protein>
<dbReference type="OrthoDB" id="8123811at2759"/>
<comment type="caution">
    <text evidence="1">The sequence shown here is derived from an EMBL/GenBank/DDBJ whole genome shotgun (WGS) entry which is preliminary data.</text>
</comment>
<accession>A0A8J2RG96</accession>
<name>A0A8J2RG96_9CRUS</name>
<dbReference type="EMBL" id="CAKKLH010000059">
    <property type="protein sequence ID" value="CAH0101538.1"/>
    <property type="molecule type" value="Genomic_DNA"/>
</dbReference>
<sequence length="582" mass="65916">MDNETDDANVLSGQVETLSISSSVSSGASSSPLKTRTTNRPIHGSLFQLKLSMLFLIKGVRAKSKFDLGTEVADQGGKFDDILFKFQQVSTGGQWRYKYVQAKHKQNENKNRITSDAILDDNNGDFSVSKYFRSYCREIIGGSEGRLPEEIEDVVICTNINFNEANLNAYGIELVPHKNLSDKILNFAEKLPSGKIPLRYKLKNTGVVRKILLECSKKSKLNSLAKKLVDCETKKFPLSMNDESIKNCHLALVKEKVIDLTTSRLHSDFIYGRDLSRDASELRSFLRKFKRLWKDDWKNCIFKLDDGFGQGEGNQLLSGSNGDKEVNSFLEKLVFSVNTPNEVELDAIMKIELGKYYNLLVSDLQFEMFFNAMLDWFKKKDSRWMTSEEGIRILKDVKNKVDQIRVSILMDYANQINQIAECNDTAAQEMSEKLKPFLESSNNLKINYISTDWSDFTAVKVIAAIKLSSGFECSDSYMIISSKHAQKKEDLQDLKRIFSDGKSNLLVIVCEDHNPISYDNYTNLVASSEKKILLIVKKGTDVRPQLLISEDVISYGQLSGKYKNVILSKNVSFQGKECPSEI</sequence>